<dbReference type="Gene3D" id="1.10.10.60">
    <property type="entry name" value="Homeodomain-like"/>
    <property type="match status" value="1"/>
</dbReference>
<comment type="caution">
    <text evidence="1">The sequence shown here is derived from an EMBL/GenBank/DDBJ whole genome shotgun (WGS) entry which is preliminary data.</text>
</comment>
<organism evidence="1 2">
    <name type="scientific">Candidatus Kaiserbacteria bacterium RIFCSPHIGHO2_01_FULL_54_36b</name>
    <dbReference type="NCBI Taxonomy" id="1798483"/>
    <lineage>
        <taxon>Bacteria</taxon>
        <taxon>Candidatus Kaiseribacteriota</taxon>
    </lineage>
</organism>
<dbReference type="AlphaFoldDB" id="A0A1F6CJ87"/>
<proteinExistence type="predicted"/>
<dbReference type="Proteomes" id="UP000176445">
    <property type="component" value="Unassembled WGS sequence"/>
</dbReference>
<gene>
    <name evidence="1" type="ORF">A2704_01155</name>
</gene>
<sequence>MSTDTAALPTPIHSDSVPVPTNVRRVTEFLEFARWFALPSSERVPETQKDFAAHIGVAQDTLTDWKKRPEFWVLVGDLLRDWMRDRTPDVIASLYEKIASGEGGAADVRLFLGLSQGESPSSITHR</sequence>
<accession>A0A1F6CJ87</accession>
<protein>
    <submittedName>
        <fullName evidence="1">Uncharacterized protein</fullName>
    </submittedName>
</protein>
<dbReference type="EMBL" id="MFKW01000077">
    <property type="protein sequence ID" value="OGG49289.1"/>
    <property type="molecule type" value="Genomic_DNA"/>
</dbReference>
<evidence type="ECO:0000313" key="1">
    <source>
        <dbReference type="EMBL" id="OGG49289.1"/>
    </source>
</evidence>
<name>A0A1F6CJ87_9BACT</name>
<reference evidence="1 2" key="1">
    <citation type="journal article" date="2016" name="Nat. Commun.">
        <title>Thousands of microbial genomes shed light on interconnected biogeochemical processes in an aquifer system.</title>
        <authorList>
            <person name="Anantharaman K."/>
            <person name="Brown C.T."/>
            <person name="Hug L.A."/>
            <person name="Sharon I."/>
            <person name="Castelle C.J."/>
            <person name="Probst A.J."/>
            <person name="Thomas B.C."/>
            <person name="Singh A."/>
            <person name="Wilkins M.J."/>
            <person name="Karaoz U."/>
            <person name="Brodie E.L."/>
            <person name="Williams K.H."/>
            <person name="Hubbard S.S."/>
            <person name="Banfield J.F."/>
        </authorList>
    </citation>
    <scope>NUCLEOTIDE SEQUENCE [LARGE SCALE GENOMIC DNA]</scope>
</reference>
<evidence type="ECO:0000313" key="2">
    <source>
        <dbReference type="Proteomes" id="UP000176445"/>
    </source>
</evidence>